<dbReference type="PANTHER" id="PTHR31500">
    <property type="entry name" value="AT-HOOK MOTIF NUCLEAR-LOCALIZED PROTEIN 9"/>
    <property type="match status" value="1"/>
</dbReference>
<proteinExistence type="predicted"/>
<dbReference type="InterPro" id="IPR005175">
    <property type="entry name" value="PPC_dom"/>
</dbReference>
<dbReference type="SUPFAM" id="SSF117856">
    <property type="entry name" value="AF0104/ALDC/Ptd012-like"/>
    <property type="match status" value="2"/>
</dbReference>
<dbReference type="GO" id="GO:0005634">
    <property type="term" value="C:nucleus"/>
    <property type="evidence" value="ECO:0007669"/>
    <property type="project" value="UniProtKB-SubCell"/>
</dbReference>
<sequence length="1070" mass="112163">MWTSSSSVTAREAGWQRGTNSEAFLPHRVCPAKAEPRTIASPLHCCHTSSLHRIRWPLPSFAIARHNFNSFIHPWTFADDEQLERKSEGHGEGKVGIFEGSVAILITPLRNPIEKRIPRSAIATRPKEANFGIFKSPSLFSSALFVPFLPALLGRNEFKPGFSPSLSVCRARFDPLKREDFDFGGVLVRFLFSPFPSPFSSSYMDGRDAMAMSGAGSYYVAHRGIPGFIAGSQSGLHLTAQPGVRSIPNLGTGLAVPPSGIGSLAFQVESPHALSSHGGDVLGEGVNQTEPVKRKRGRPRKYGPNGSVALALSPISSSAPAGSVIGSASDSGAPTQKRGRGRPPGTGRKQLLASLGEWVTGSAGMGFTPHIITIAVGEGPRAVCILSANGVVSTVTLRQSANSGGTVTYEGQFEILGLSGSYMITNNGDSRSRTGGLSISLSSPDGRVIGGGVAGVLKAATPVQLFHNMVIVGSFIYTGSKAKNKAKASNETNPEAELQPEDEQATPLAALPNPNLTSPIIGGWPGSRQFDLRNAHIDIDLTRGTHTRVVGPKPGVSEGLIARHRTLQKPGTRPLACPVPFVYMVRSFLIGRFGSSPSHSSCSVRWSVEPAAPSDLGEGLTVTGGGLTRCLAWSLTRGRMRLPEHAILVFHSHGNGYRSVKVVSHIGFPALLNWASTSGLAFIARSIKPEDFDICCARDAMAFPGAASYFISHRGIPGSIGSSQPELHLTAQPGVRSIPNFGTSLTVPLSGVGSMAFQVESPPGASSHGGGGLGEGVSQVEPVKRKRGRPRKYGPEGSVALALSPISTSAPSGSVIGSGSASGSGAPSQKRGRGRPPGSGRKQMLASLGEWVVASAGMGFTPHVITIAVGEVGIRHRPRVVCILSANGVVSTVTLRQSATSGGTVTYEGRFEILCLSGSYMKTDNGGSRSRSGGLSVCLSSPDGRIIGGGVAGVLIAATPVQVIIGSFIYTGSKAKNKAKISNETNPEGELQVGDEQTAPFAALPSPNLSPSPILGGWPGPRHLTMRNAHIDIDLTRGVSKFDARKVCFQRDKNLLKGDSDVFVSDVFMT</sequence>
<feature type="region of interest" description="Disordered" evidence="3">
    <location>
        <begin position="275"/>
        <end position="349"/>
    </location>
</feature>
<dbReference type="SMART" id="SM00384">
    <property type="entry name" value="AT_hook"/>
    <property type="match status" value="4"/>
</dbReference>
<evidence type="ECO:0000256" key="4">
    <source>
        <dbReference type="SAM" id="Phobius"/>
    </source>
</evidence>
<dbReference type="Pfam" id="PF03479">
    <property type="entry name" value="PCC"/>
    <property type="match status" value="2"/>
</dbReference>
<feature type="domain" description="PPC" evidence="5">
    <location>
        <begin position="348"/>
        <end position="501"/>
    </location>
</feature>
<feature type="compositionally biased region" description="Low complexity" evidence="3">
    <location>
        <begin position="809"/>
        <end position="829"/>
    </location>
</feature>
<evidence type="ECO:0000256" key="1">
    <source>
        <dbReference type="ARBA" id="ARBA00003687"/>
    </source>
</evidence>
<feature type="domain" description="PPC" evidence="5">
    <location>
        <begin position="846"/>
        <end position="994"/>
    </location>
</feature>
<keyword evidence="2" id="KW-0804">Transcription</keyword>
<accession>A0A8J5FAX1</accession>
<protein>
    <recommendedName>
        <fullName evidence="2">AT-hook motif nuclear-localized protein</fullName>
    </recommendedName>
</protein>
<dbReference type="AlphaFoldDB" id="A0A8J5FAX1"/>
<name>A0A8J5FAX1_ZINOF</name>
<keyword evidence="7" id="KW-1185">Reference proteome</keyword>
<keyword evidence="4" id="KW-0812">Transmembrane</keyword>
<dbReference type="PROSITE" id="PS51742">
    <property type="entry name" value="PPC"/>
    <property type="match status" value="2"/>
</dbReference>
<evidence type="ECO:0000256" key="3">
    <source>
        <dbReference type="SAM" id="MobiDB-lite"/>
    </source>
</evidence>
<keyword evidence="2" id="KW-0238">DNA-binding</keyword>
<reference evidence="6 7" key="1">
    <citation type="submission" date="2020-08" db="EMBL/GenBank/DDBJ databases">
        <title>Plant Genome Project.</title>
        <authorList>
            <person name="Zhang R.-G."/>
        </authorList>
    </citation>
    <scope>NUCLEOTIDE SEQUENCE [LARGE SCALE GENOMIC DNA]</scope>
    <source>
        <tissue evidence="6">Rhizome</tissue>
    </source>
</reference>
<dbReference type="GO" id="GO:0003680">
    <property type="term" value="F:minor groove of adenine-thymine-rich DNA binding"/>
    <property type="evidence" value="ECO:0007669"/>
    <property type="project" value="UniProtKB-UniRule"/>
</dbReference>
<dbReference type="Proteomes" id="UP000734854">
    <property type="component" value="Unassembled WGS sequence"/>
</dbReference>
<comment type="domain">
    <text evidence="2">The PPC domain mediates interactions between AHL proteins.</text>
</comment>
<comment type="function">
    <text evidence="1 2">Transcription factor that specifically binds AT-rich DNA sequences related to the nuclear matrix attachment regions (MARs).</text>
</comment>
<comment type="caution">
    <text evidence="6">The sequence shown here is derived from an EMBL/GenBank/DDBJ whole genome shotgun (WGS) entry which is preliminary data.</text>
</comment>
<keyword evidence="2" id="KW-0805">Transcription regulation</keyword>
<evidence type="ECO:0000313" key="6">
    <source>
        <dbReference type="EMBL" id="KAG6481701.1"/>
    </source>
</evidence>
<keyword evidence="2" id="KW-0539">Nucleus</keyword>
<gene>
    <name evidence="6" type="ORF">ZIOFF_058320</name>
</gene>
<dbReference type="InterPro" id="IPR017956">
    <property type="entry name" value="AT_hook_DNA-bd_motif"/>
</dbReference>
<keyword evidence="4" id="KW-0472">Membrane</keyword>
<dbReference type="Gene3D" id="3.30.1330.80">
    <property type="entry name" value="Hypothetical protein, similar to alpha- acetolactate decarboxylase, domain 2"/>
    <property type="match status" value="2"/>
</dbReference>
<feature type="region of interest" description="Disordered" evidence="3">
    <location>
        <begin position="758"/>
        <end position="843"/>
    </location>
</feature>
<dbReference type="InterPro" id="IPR039605">
    <property type="entry name" value="AHL"/>
</dbReference>
<evidence type="ECO:0000256" key="2">
    <source>
        <dbReference type="RuleBase" id="RU367031"/>
    </source>
</evidence>
<keyword evidence="4" id="KW-1133">Transmembrane helix</keyword>
<dbReference type="EMBL" id="JACMSC010000016">
    <property type="protein sequence ID" value="KAG6481701.1"/>
    <property type="molecule type" value="Genomic_DNA"/>
</dbReference>
<dbReference type="PANTHER" id="PTHR31500:SF9">
    <property type="entry name" value="AT-HOOK MOTIF NUCLEAR-LOCALIZED PROTEIN 9"/>
    <property type="match status" value="1"/>
</dbReference>
<feature type="transmembrane region" description="Helical" evidence="4">
    <location>
        <begin position="946"/>
        <end position="970"/>
    </location>
</feature>
<evidence type="ECO:0000313" key="7">
    <source>
        <dbReference type="Proteomes" id="UP000734854"/>
    </source>
</evidence>
<comment type="subcellular location">
    <subcellularLocation>
        <location evidence="2">Nucleus</location>
    </subcellularLocation>
</comment>
<dbReference type="CDD" id="cd11378">
    <property type="entry name" value="DUF296"/>
    <property type="match status" value="2"/>
</dbReference>
<feature type="compositionally biased region" description="Low complexity" evidence="3">
    <location>
        <begin position="302"/>
        <end position="329"/>
    </location>
</feature>
<organism evidence="6 7">
    <name type="scientific">Zingiber officinale</name>
    <name type="common">Ginger</name>
    <name type="synonym">Amomum zingiber</name>
    <dbReference type="NCBI Taxonomy" id="94328"/>
    <lineage>
        <taxon>Eukaryota</taxon>
        <taxon>Viridiplantae</taxon>
        <taxon>Streptophyta</taxon>
        <taxon>Embryophyta</taxon>
        <taxon>Tracheophyta</taxon>
        <taxon>Spermatophyta</taxon>
        <taxon>Magnoliopsida</taxon>
        <taxon>Liliopsida</taxon>
        <taxon>Zingiberales</taxon>
        <taxon>Zingiberaceae</taxon>
        <taxon>Zingiber</taxon>
    </lineage>
</organism>
<evidence type="ECO:0000259" key="5">
    <source>
        <dbReference type="PROSITE" id="PS51742"/>
    </source>
</evidence>